<dbReference type="Gene3D" id="2.40.10.10">
    <property type="entry name" value="Trypsin-like serine proteases"/>
    <property type="match status" value="2"/>
</dbReference>
<feature type="chain" id="PRO_5012215553" description="Serine protease" evidence="5">
    <location>
        <begin position="21"/>
        <end position="312"/>
    </location>
</feature>
<dbReference type="EMBL" id="MAAO01000006">
    <property type="protein sequence ID" value="OUR97254.1"/>
    <property type="molecule type" value="Genomic_DNA"/>
</dbReference>
<comment type="caution">
    <text evidence="6">The sequence shown here is derived from an EMBL/GenBank/DDBJ whole genome shotgun (WGS) entry which is preliminary data.</text>
</comment>
<evidence type="ECO:0000313" key="6">
    <source>
        <dbReference type="EMBL" id="OUR97254.1"/>
    </source>
</evidence>
<dbReference type="GO" id="GO:0006508">
    <property type="term" value="P:proteolysis"/>
    <property type="evidence" value="ECO:0007669"/>
    <property type="project" value="UniProtKB-KW"/>
</dbReference>
<keyword evidence="1" id="KW-0645">Protease</keyword>
<dbReference type="InterPro" id="IPR018114">
    <property type="entry name" value="TRYPSIN_HIS"/>
</dbReference>
<proteinExistence type="predicted"/>
<evidence type="ECO:0000256" key="3">
    <source>
        <dbReference type="ARBA" id="ARBA00022801"/>
    </source>
</evidence>
<reference evidence="7" key="1">
    <citation type="journal article" date="2017" name="Proc. Natl. Acad. Sci. U.S.A.">
        <title>Simulation of Deepwater Horizon oil plume reveals substrate specialization within a complex community of hydrocarbon-degraders.</title>
        <authorList>
            <person name="Hu P."/>
            <person name="Dubinsky E.A."/>
            <person name="Probst A.J."/>
            <person name="Wang J."/>
            <person name="Sieber C.M.K."/>
            <person name="Tom L.M."/>
            <person name="Gardinali P."/>
            <person name="Banfield J.F."/>
            <person name="Atlas R.M."/>
            <person name="Andersen G.L."/>
        </authorList>
    </citation>
    <scope>NUCLEOTIDE SEQUENCE [LARGE SCALE GENOMIC DNA]</scope>
</reference>
<dbReference type="InterPro" id="IPR043504">
    <property type="entry name" value="Peptidase_S1_PA_chymotrypsin"/>
</dbReference>
<keyword evidence="3" id="KW-0378">Hydrolase</keyword>
<dbReference type="InterPro" id="IPR009003">
    <property type="entry name" value="Peptidase_S1_PA"/>
</dbReference>
<dbReference type="PRINTS" id="PR00722">
    <property type="entry name" value="CHYMOTRYPSIN"/>
</dbReference>
<protein>
    <recommendedName>
        <fullName evidence="8">Serine protease</fullName>
    </recommendedName>
</protein>
<dbReference type="InterPro" id="IPR000126">
    <property type="entry name" value="V8_ser_AS"/>
</dbReference>
<dbReference type="InterPro" id="IPR050966">
    <property type="entry name" value="Glutamyl_endopeptidase"/>
</dbReference>
<dbReference type="InterPro" id="IPR001314">
    <property type="entry name" value="Peptidase_S1A"/>
</dbReference>
<feature type="signal peptide" evidence="5">
    <location>
        <begin position="1"/>
        <end position="20"/>
    </location>
</feature>
<dbReference type="AlphaFoldDB" id="A0A1Y5F8Z1"/>
<keyword evidence="2 5" id="KW-0732">Signal</keyword>
<evidence type="ECO:0000256" key="5">
    <source>
        <dbReference type="SAM" id="SignalP"/>
    </source>
</evidence>
<keyword evidence="4" id="KW-0720">Serine protease</keyword>
<organism evidence="6 7">
    <name type="scientific">Halobacteriovorax marinus</name>
    <dbReference type="NCBI Taxonomy" id="97084"/>
    <lineage>
        <taxon>Bacteria</taxon>
        <taxon>Pseudomonadati</taxon>
        <taxon>Bdellovibrionota</taxon>
        <taxon>Bacteriovoracia</taxon>
        <taxon>Bacteriovoracales</taxon>
        <taxon>Halobacteriovoraceae</taxon>
        <taxon>Halobacteriovorax</taxon>
    </lineage>
</organism>
<dbReference type="GO" id="GO:0004252">
    <property type="term" value="F:serine-type endopeptidase activity"/>
    <property type="evidence" value="ECO:0007669"/>
    <property type="project" value="InterPro"/>
</dbReference>
<name>A0A1Y5F8Z1_9BACT</name>
<dbReference type="Proteomes" id="UP000196531">
    <property type="component" value="Unassembled WGS sequence"/>
</dbReference>
<dbReference type="PANTHER" id="PTHR15462">
    <property type="entry name" value="SERINE PROTEASE"/>
    <property type="match status" value="1"/>
</dbReference>
<evidence type="ECO:0000256" key="4">
    <source>
        <dbReference type="ARBA" id="ARBA00022825"/>
    </source>
</evidence>
<accession>A0A1Y5F8Z1</accession>
<sequence length="312" mass="35281">MKKIALLIILLSLTPTKAYADNHKVIYGEDNRVEVDEFGQERFVQASEAVAAMVWNKKLLSDFLNPDTYNFKKLSLRLSYNICEEERFSDQVPLSNCTGFLVAPDIVVTAGHCIKSQTGCKENTWVFGYTLGTQIISKANSYSCKKVIERKLIDSGTKVQDYAVIQLDRPVLNRTPLPIRTRGHLKTKTPIVVIGHPMGLPMKIADHAKVSGFSFGELLKPYTSYLKRKNYFITNTDTYMGNSGSPVFNQNTGEVEGILIQGATDFQDTTEGCMISKRYLDKSKNRNEKVFRILKVENLKQIIQDSYKRLAK</sequence>
<dbReference type="PROSITE" id="PS00673">
    <property type="entry name" value="V8_SER"/>
    <property type="match status" value="1"/>
</dbReference>
<dbReference type="PANTHER" id="PTHR15462:SF8">
    <property type="entry name" value="SERINE PROTEASE"/>
    <property type="match status" value="1"/>
</dbReference>
<dbReference type="Pfam" id="PF13365">
    <property type="entry name" value="Trypsin_2"/>
    <property type="match status" value="1"/>
</dbReference>
<evidence type="ECO:0000256" key="2">
    <source>
        <dbReference type="ARBA" id="ARBA00022729"/>
    </source>
</evidence>
<evidence type="ECO:0000256" key="1">
    <source>
        <dbReference type="ARBA" id="ARBA00022670"/>
    </source>
</evidence>
<dbReference type="PROSITE" id="PS00134">
    <property type="entry name" value="TRYPSIN_HIS"/>
    <property type="match status" value="1"/>
</dbReference>
<evidence type="ECO:0000313" key="7">
    <source>
        <dbReference type="Proteomes" id="UP000196531"/>
    </source>
</evidence>
<dbReference type="SUPFAM" id="SSF50494">
    <property type="entry name" value="Trypsin-like serine proteases"/>
    <property type="match status" value="1"/>
</dbReference>
<gene>
    <name evidence="6" type="ORF">A9Q84_13085</name>
</gene>
<evidence type="ECO:0008006" key="8">
    <source>
        <dbReference type="Google" id="ProtNLM"/>
    </source>
</evidence>